<evidence type="ECO:0000256" key="1">
    <source>
        <dbReference type="ARBA" id="ARBA00007447"/>
    </source>
</evidence>
<dbReference type="eggNOG" id="KOG1339">
    <property type="taxonomic scope" value="Eukaryota"/>
</dbReference>
<accession>D7KWY3</accession>
<proteinExistence type="inferred from homology"/>
<dbReference type="GO" id="GO:0004190">
    <property type="term" value="F:aspartic-type endopeptidase activity"/>
    <property type="evidence" value="ECO:0007669"/>
    <property type="project" value="UniProtKB-KW"/>
</dbReference>
<evidence type="ECO:0000313" key="4">
    <source>
        <dbReference type="EMBL" id="EFH63481.1"/>
    </source>
</evidence>
<dbReference type="Gene3D" id="2.40.70.10">
    <property type="entry name" value="Acid Proteases"/>
    <property type="match status" value="1"/>
</dbReference>
<dbReference type="SUPFAM" id="SSF50630">
    <property type="entry name" value="Acid proteases"/>
    <property type="match status" value="1"/>
</dbReference>
<organism evidence="5">
    <name type="scientific">Arabidopsis lyrata subsp. lyrata</name>
    <name type="common">Lyre-leaved rock-cress</name>
    <dbReference type="NCBI Taxonomy" id="81972"/>
    <lineage>
        <taxon>Eukaryota</taxon>
        <taxon>Viridiplantae</taxon>
        <taxon>Streptophyta</taxon>
        <taxon>Embryophyta</taxon>
        <taxon>Tracheophyta</taxon>
        <taxon>Spermatophyta</taxon>
        <taxon>Magnoliopsida</taxon>
        <taxon>eudicotyledons</taxon>
        <taxon>Gunneridae</taxon>
        <taxon>Pentapetalae</taxon>
        <taxon>rosids</taxon>
        <taxon>malvids</taxon>
        <taxon>Brassicales</taxon>
        <taxon>Brassicaceae</taxon>
        <taxon>Camelineae</taxon>
        <taxon>Arabidopsis</taxon>
    </lineage>
</organism>
<name>D7KWY3_ARALL</name>
<dbReference type="STRING" id="81972.D7KWY3"/>
<reference evidence="5" key="1">
    <citation type="journal article" date="2011" name="Nat. Genet.">
        <title>The Arabidopsis lyrata genome sequence and the basis of rapid genome size change.</title>
        <authorList>
            <person name="Hu T.T."/>
            <person name="Pattyn P."/>
            <person name="Bakker E.G."/>
            <person name="Cao J."/>
            <person name="Cheng J.-F."/>
            <person name="Clark R.M."/>
            <person name="Fahlgren N."/>
            <person name="Fawcett J.A."/>
            <person name="Grimwood J."/>
            <person name="Gundlach H."/>
            <person name="Haberer G."/>
            <person name="Hollister J.D."/>
            <person name="Ossowski S."/>
            <person name="Ottilar R.P."/>
            <person name="Salamov A.A."/>
            <person name="Schneeberger K."/>
            <person name="Spannagl M."/>
            <person name="Wang X."/>
            <person name="Yang L."/>
            <person name="Nasrallah M.E."/>
            <person name="Bergelson J."/>
            <person name="Carrington J.C."/>
            <person name="Gaut B.S."/>
            <person name="Schmutz J."/>
            <person name="Mayer K.F.X."/>
            <person name="Van de Peer Y."/>
            <person name="Grigoriev I.V."/>
            <person name="Nordborg M."/>
            <person name="Weigel D."/>
            <person name="Guo Y.-L."/>
        </authorList>
    </citation>
    <scope>NUCLEOTIDE SEQUENCE [LARGE SCALE GENOMIC DNA]</scope>
    <source>
        <strain evidence="5">cv. MN47</strain>
    </source>
</reference>
<dbReference type="InterPro" id="IPR001969">
    <property type="entry name" value="Aspartic_peptidase_AS"/>
</dbReference>
<dbReference type="Gramene" id="scaffold_201764.1">
    <property type="protein sequence ID" value="scaffold_201764.1"/>
    <property type="gene ID" value="scaffold_201764.1"/>
</dbReference>
<dbReference type="HOGENOM" id="CLU_1148582_0_0_1"/>
<dbReference type="InterPro" id="IPR033121">
    <property type="entry name" value="PEPTIDASE_A1"/>
</dbReference>
<evidence type="ECO:0000259" key="3">
    <source>
        <dbReference type="PROSITE" id="PS51767"/>
    </source>
</evidence>
<dbReference type="PRINTS" id="PR00792">
    <property type="entry name" value="PEPSIN"/>
</dbReference>
<feature type="domain" description="Peptidase A1" evidence="3">
    <location>
        <begin position="1"/>
        <end position="242"/>
    </location>
</feature>
<evidence type="ECO:0000313" key="5">
    <source>
        <dbReference type="Proteomes" id="UP000008694"/>
    </source>
</evidence>
<keyword evidence="2" id="KW-0064">Aspartyl protease</keyword>
<evidence type="ECO:0000256" key="2">
    <source>
        <dbReference type="RuleBase" id="RU000454"/>
    </source>
</evidence>
<sequence>MPLSKCPKLTLVIGKQGTNLCDPQCKAIVDSRTTDIYGLELSVRSIKHLEQTNFYFSRERSKTWICDRKRRRYPCTRQDALLKRVKFDGVLVLGIKSSFAPGSVTILENMVKQKLITKPIFSFWLRSYKGDGKGEDPNGGQIVFGGFDPKHFHGEHAYVSSDDRWKIKMSKIYNNGKPGTNLCDLQCKAIVDSGTTDISGPELSVRSIDEAIGAHRVTIKCDKVPALPDIYFEIGGKSSSPH</sequence>
<dbReference type="EMBL" id="GL348714">
    <property type="protein sequence ID" value="EFH63481.1"/>
    <property type="molecule type" value="Genomic_DNA"/>
</dbReference>
<dbReference type="PROSITE" id="PS51767">
    <property type="entry name" value="PEPTIDASE_A1"/>
    <property type="match status" value="1"/>
</dbReference>
<dbReference type="InterPro" id="IPR001461">
    <property type="entry name" value="Aspartic_peptidase_A1"/>
</dbReference>
<keyword evidence="5" id="KW-1185">Reference proteome</keyword>
<keyword evidence="2" id="KW-0645">Protease</keyword>
<gene>
    <name evidence="4" type="ORF">ARALYDRAFT_894690</name>
</gene>
<comment type="similarity">
    <text evidence="1 2">Belongs to the peptidase A1 family.</text>
</comment>
<dbReference type="GO" id="GO:0006508">
    <property type="term" value="P:proteolysis"/>
    <property type="evidence" value="ECO:0007669"/>
    <property type="project" value="UniProtKB-KW"/>
</dbReference>
<dbReference type="PROSITE" id="PS00141">
    <property type="entry name" value="ASP_PROTEASE"/>
    <property type="match status" value="1"/>
</dbReference>
<dbReference type="InterPro" id="IPR021109">
    <property type="entry name" value="Peptidase_aspartic_dom_sf"/>
</dbReference>
<dbReference type="Pfam" id="PF00026">
    <property type="entry name" value="Asp"/>
    <property type="match status" value="1"/>
</dbReference>
<dbReference type="AlphaFoldDB" id="D7KWY3"/>
<dbReference type="Proteomes" id="UP000008694">
    <property type="component" value="Unassembled WGS sequence"/>
</dbReference>
<protein>
    <recommendedName>
        <fullName evidence="3">Peptidase A1 domain-containing protein</fullName>
    </recommendedName>
</protein>
<keyword evidence="2" id="KW-0378">Hydrolase</keyword>
<dbReference type="MEROPS" id="A01.A32"/>
<dbReference type="PANTHER" id="PTHR47966:SF84">
    <property type="entry name" value="EUKARYOTIC ASPARTYL PROTEASE FAMILY PROTEIN"/>
    <property type="match status" value="1"/>
</dbReference>
<dbReference type="PANTHER" id="PTHR47966">
    <property type="entry name" value="BETA-SITE APP-CLEAVING ENZYME, ISOFORM A-RELATED"/>
    <property type="match status" value="1"/>
</dbReference>